<dbReference type="GO" id="GO:0004316">
    <property type="term" value="F:3-oxoacyl-[acyl-carrier-protein] reductase (NADPH) activity"/>
    <property type="evidence" value="ECO:0007669"/>
    <property type="project" value="UniProtKB-EC"/>
</dbReference>
<keyword evidence="2 4" id="KW-0560">Oxidoreductase</keyword>
<dbReference type="Gene3D" id="3.40.50.720">
    <property type="entry name" value="NAD(P)-binding Rossmann-like Domain"/>
    <property type="match status" value="1"/>
</dbReference>
<dbReference type="GO" id="GO:0016020">
    <property type="term" value="C:membrane"/>
    <property type="evidence" value="ECO:0007669"/>
    <property type="project" value="TreeGrafter"/>
</dbReference>
<comment type="similarity">
    <text evidence="1">Belongs to the short-chain dehydrogenases/reductases (SDR) family.</text>
</comment>
<dbReference type="EMBL" id="UOGL01000127">
    <property type="protein sequence ID" value="VAX37519.1"/>
    <property type="molecule type" value="Genomic_DNA"/>
</dbReference>
<accession>A0A3B1D5N9</accession>
<name>A0A3B1D5N9_9ZZZZ</name>
<organism evidence="4">
    <name type="scientific">hydrothermal vent metagenome</name>
    <dbReference type="NCBI Taxonomy" id="652676"/>
    <lineage>
        <taxon>unclassified sequences</taxon>
        <taxon>metagenomes</taxon>
        <taxon>ecological metagenomes</taxon>
    </lineage>
</organism>
<dbReference type="SUPFAM" id="SSF51735">
    <property type="entry name" value="NAD(P)-binding Rossmann-fold domains"/>
    <property type="match status" value="1"/>
</dbReference>
<dbReference type="CDD" id="cd05356">
    <property type="entry name" value="17beta-HSD1_like_SDR_c"/>
    <property type="match status" value="1"/>
</dbReference>
<sequence>MLEVYADRWALVTGASSGIGAEFAEALAARGMHLVLTARREEKLQQLAEELHTKHGTRCEIVLCDLTLPEQIEFLADEIKNKQIDIELLVNNAGFAVVGEFEKTDPQQIQKMIQLNIAALTNLTYRFLPEMLERQHGAIINVSSVAAFQPVAYMGAYAASKSYVLHFSESLWAEVRDQGVTVIALCPGVTRTSFFDVAGVPGWLKKQRSHSPEQVVKSALHALEKRKQYAVSGWKNYFLSLAVRLATRKIAVTESMKYFRPTKDKKNKADKTTEKEKTDQTK</sequence>
<proteinExistence type="inferred from homology"/>
<dbReference type="PIRSF" id="PIRSF000126">
    <property type="entry name" value="11-beta-HSD1"/>
    <property type="match status" value="1"/>
</dbReference>
<dbReference type="AlphaFoldDB" id="A0A3B1D5N9"/>
<evidence type="ECO:0000313" key="4">
    <source>
        <dbReference type="EMBL" id="VAX37519.1"/>
    </source>
</evidence>
<dbReference type="Pfam" id="PF00106">
    <property type="entry name" value="adh_short"/>
    <property type="match status" value="1"/>
</dbReference>
<dbReference type="EC" id="1.1.1.100" evidence="4"/>
<evidence type="ECO:0000256" key="3">
    <source>
        <dbReference type="SAM" id="MobiDB-lite"/>
    </source>
</evidence>
<dbReference type="PRINTS" id="PR00080">
    <property type="entry name" value="SDRFAMILY"/>
</dbReference>
<evidence type="ECO:0000256" key="1">
    <source>
        <dbReference type="ARBA" id="ARBA00006484"/>
    </source>
</evidence>
<dbReference type="InterPro" id="IPR036291">
    <property type="entry name" value="NAD(P)-bd_dom_sf"/>
</dbReference>
<reference evidence="4" key="1">
    <citation type="submission" date="2018-06" db="EMBL/GenBank/DDBJ databases">
        <authorList>
            <person name="Zhirakovskaya E."/>
        </authorList>
    </citation>
    <scope>NUCLEOTIDE SEQUENCE</scope>
</reference>
<feature type="region of interest" description="Disordered" evidence="3">
    <location>
        <begin position="262"/>
        <end position="282"/>
    </location>
</feature>
<protein>
    <submittedName>
        <fullName evidence="4">3-oxoacyl-[acyl-carrier protein] reductase</fullName>
        <ecNumber evidence="4">1.1.1.100</ecNumber>
    </submittedName>
</protein>
<dbReference type="InterPro" id="IPR002347">
    <property type="entry name" value="SDR_fam"/>
</dbReference>
<dbReference type="PANTHER" id="PTHR44196">
    <property type="entry name" value="DEHYDROGENASE/REDUCTASE SDR FAMILY MEMBER 7B"/>
    <property type="match status" value="1"/>
</dbReference>
<dbReference type="PANTHER" id="PTHR44196:SF2">
    <property type="entry name" value="SHORT-CHAIN DEHYDROGENASE-RELATED"/>
    <property type="match status" value="1"/>
</dbReference>
<evidence type="ECO:0000256" key="2">
    <source>
        <dbReference type="ARBA" id="ARBA00023002"/>
    </source>
</evidence>
<gene>
    <name evidence="4" type="ORF">MNBD_PLANCTO02-1321</name>
</gene>
<dbReference type="PRINTS" id="PR00081">
    <property type="entry name" value="GDHRDH"/>
</dbReference>